<protein>
    <recommendedName>
        <fullName evidence="1">Stage 0 sporulation protein A homolog</fullName>
    </recommendedName>
</protein>
<dbReference type="FunFam" id="1.10.10.10:FF:000018">
    <property type="entry name" value="DNA-binding response regulator ResD"/>
    <property type="match status" value="1"/>
</dbReference>
<dbReference type="Gene3D" id="1.10.10.10">
    <property type="entry name" value="Winged helix-like DNA-binding domain superfamily/Winged helix DNA-binding domain"/>
    <property type="match status" value="1"/>
</dbReference>
<dbReference type="InterPro" id="IPR036388">
    <property type="entry name" value="WH-like_DNA-bd_sf"/>
</dbReference>
<evidence type="ECO:0000256" key="5">
    <source>
        <dbReference type="ARBA" id="ARBA00023125"/>
    </source>
</evidence>
<proteinExistence type="predicted"/>
<feature type="modified residue" description="4-aspartylphosphate" evidence="8">
    <location>
        <position position="53"/>
    </location>
</feature>
<evidence type="ECO:0000313" key="13">
    <source>
        <dbReference type="Proteomes" id="UP000824214"/>
    </source>
</evidence>
<evidence type="ECO:0000256" key="1">
    <source>
        <dbReference type="ARBA" id="ARBA00018672"/>
    </source>
</evidence>
<reference evidence="12" key="2">
    <citation type="submission" date="2021-04" db="EMBL/GenBank/DDBJ databases">
        <authorList>
            <person name="Gilroy R."/>
        </authorList>
    </citation>
    <scope>NUCLEOTIDE SEQUENCE</scope>
    <source>
        <strain evidence="12">ChiBcolR8-3208</strain>
    </source>
</reference>
<organism evidence="12 13">
    <name type="scientific">Candidatus Acutalibacter ornithocaccae</name>
    <dbReference type="NCBI Taxonomy" id="2838416"/>
    <lineage>
        <taxon>Bacteria</taxon>
        <taxon>Bacillati</taxon>
        <taxon>Bacillota</taxon>
        <taxon>Clostridia</taxon>
        <taxon>Eubacteriales</taxon>
        <taxon>Acutalibacteraceae</taxon>
        <taxon>Acutalibacter</taxon>
    </lineage>
</organism>
<dbReference type="CDD" id="cd17574">
    <property type="entry name" value="REC_OmpR"/>
    <property type="match status" value="1"/>
</dbReference>
<dbReference type="InterPro" id="IPR011006">
    <property type="entry name" value="CheY-like_superfamily"/>
</dbReference>
<dbReference type="Proteomes" id="UP000824214">
    <property type="component" value="Unassembled WGS sequence"/>
</dbReference>
<dbReference type="FunFam" id="3.40.50.2300:FF:000001">
    <property type="entry name" value="DNA-binding response regulator PhoB"/>
    <property type="match status" value="1"/>
</dbReference>
<dbReference type="PROSITE" id="PS51755">
    <property type="entry name" value="OMPR_PHOB"/>
    <property type="match status" value="1"/>
</dbReference>
<keyword evidence="3" id="KW-0902">Two-component regulatory system</keyword>
<dbReference type="Pfam" id="PF00486">
    <property type="entry name" value="Trans_reg_C"/>
    <property type="match status" value="1"/>
</dbReference>
<evidence type="ECO:0000256" key="6">
    <source>
        <dbReference type="ARBA" id="ARBA00023163"/>
    </source>
</evidence>
<evidence type="ECO:0000259" key="11">
    <source>
        <dbReference type="PROSITE" id="PS51755"/>
    </source>
</evidence>
<accession>A0A9D2LZ69</accession>
<keyword evidence="2 8" id="KW-0597">Phosphoprotein</keyword>
<evidence type="ECO:0000256" key="9">
    <source>
        <dbReference type="PROSITE-ProRule" id="PRU01091"/>
    </source>
</evidence>
<gene>
    <name evidence="12" type="ORF">H9942_05045</name>
</gene>
<comment type="function">
    <text evidence="7">May play the central regulatory role in sporulation. It may be an element of the effector pathway responsible for the activation of sporulation genes in response to nutritional stress. Spo0A may act in concert with spo0H (a sigma factor) to control the expression of some genes that are critical to the sporulation process.</text>
</comment>
<dbReference type="InterPro" id="IPR001867">
    <property type="entry name" value="OmpR/PhoB-type_DNA-bd"/>
</dbReference>
<dbReference type="PROSITE" id="PS50110">
    <property type="entry name" value="RESPONSE_REGULATORY"/>
    <property type="match status" value="1"/>
</dbReference>
<keyword evidence="5 9" id="KW-0238">DNA-binding</keyword>
<evidence type="ECO:0000256" key="3">
    <source>
        <dbReference type="ARBA" id="ARBA00023012"/>
    </source>
</evidence>
<reference evidence="12" key="1">
    <citation type="journal article" date="2021" name="PeerJ">
        <title>Extensive microbial diversity within the chicken gut microbiome revealed by metagenomics and culture.</title>
        <authorList>
            <person name="Gilroy R."/>
            <person name="Ravi A."/>
            <person name="Getino M."/>
            <person name="Pursley I."/>
            <person name="Horton D.L."/>
            <person name="Alikhan N.F."/>
            <person name="Baker D."/>
            <person name="Gharbi K."/>
            <person name="Hall N."/>
            <person name="Watson M."/>
            <person name="Adriaenssens E.M."/>
            <person name="Foster-Nyarko E."/>
            <person name="Jarju S."/>
            <person name="Secka A."/>
            <person name="Antonio M."/>
            <person name="Oren A."/>
            <person name="Chaudhuri R.R."/>
            <person name="La Ragione R."/>
            <person name="Hildebrand F."/>
            <person name="Pallen M.J."/>
        </authorList>
    </citation>
    <scope>NUCLEOTIDE SEQUENCE</scope>
    <source>
        <strain evidence="12">ChiBcolR8-3208</strain>
    </source>
</reference>
<evidence type="ECO:0000256" key="8">
    <source>
        <dbReference type="PROSITE-ProRule" id="PRU00169"/>
    </source>
</evidence>
<dbReference type="SUPFAM" id="SSF52172">
    <property type="entry name" value="CheY-like"/>
    <property type="match status" value="1"/>
</dbReference>
<dbReference type="GO" id="GO:0000976">
    <property type="term" value="F:transcription cis-regulatory region binding"/>
    <property type="evidence" value="ECO:0007669"/>
    <property type="project" value="TreeGrafter"/>
</dbReference>
<dbReference type="Pfam" id="PF00072">
    <property type="entry name" value="Response_reg"/>
    <property type="match status" value="1"/>
</dbReference>
<feature type="DNA-binding region" description="OmpR/PhoB-type" evidence="9">
    <location>
        <begin position="129"/>
        <end position="223"/>
    </location>
</feature>
<comment type="caution">
    <text evidence="12">The sequence shown here is derived from an EMBL/GenBank/DDBJ whole genome shotgun (WGS) entry which is preliminary data.</text>
</comment>
<sequence>MGEKLLLVEDEAAIQSILAELLVDAGYRVEVAGDGLEGITKFREQPFALVLLDILLPKIDGYTLCEMIRRESDVPVIMLTALDEEEAQVKAFQLKADDYITKPFSLKLVLMRVEAVLRRASSRKSREASSVLSYGNIQLDRESHSVWAGGKPVALTHTEYGLLERFLLHPGRVFTRDNLLNAVWGYDFAGEEKAVNIHIMNLRRKLDTDLIETVRGVGYKLGKKD</sequence>
<dbReference type="InterPro" id="IPR001789">
    <property type="entry name" value="Sig_transdc_resp-reg_receiver"/>
</dbReference>
<dbReference type="PANTHER" id="PTHR48111">
    <property type="entry name" value="REGULATOR OF RPOS"/>
    <property type="match status" value="1"/>
</dbReference>
<dbReference type="Gene3D" id="6.10.250.690">
    <property type="match status" value="1"/>
</dbReference>
<dbReference type="SMART" id="SM00448">
    <property type="entry name" value="REC"/>
    <property type="match status" value="1"/>
</dbReference>
<evidence type="ECO:0000256" key="4">
    <source>
        <dbReference type="ARBA" id="ARBA00023015"/>
    </source>
</evidence>
<dbReference type="GO" id="GO:0005829">
    <property type="term" value="C:cytosol"/>
    <property type="evidence" value="ECO:0007669"/>
    <property type="project" value="TreeGrafter"/>
</dbReference>
<keyword evidence="6" id="KW-0804">Transcription</keyword>
<dbReference type="GO" id="GO:0006355">
    <property type="term" value="P:regulation of DNA-templated transcription"/>
    <property type="evidence" value="ECO:0007669"/>
    <property type="project" value="InterPro"/>
</dbReference>
<name>A0A9D2LZ69_9FIRM</name>
<dbReference type="AlphaFoldDB" id="A0A9D2LZ69"/>
<keyword evidence="4" id="KW-0805">Transcription regulation</keyword>
<evidence type="ECO:0000256" key="2">
    <source>
        <dbReference type="ARBA" id="ARBA00022553"/>
    </source>
</evidence>
<evidence type="ECO:0000313" key="12">
    <source>
        <dbReference type="EMBL" id="HJB37418.1"/>
    </source>
</evidence>
<evidence type="ECO:0000259" key="10">
    <source>
        <dbReference type="PROSITE" id="PS50110"/>
    </source>
</evidence>
<dbReference type="InterPro" id="IPR039420">
    <property type="entry name" value="WalR-like"/>
</dbReference>
<dbReference type="GO" id="GO:0000156">
    <property type="term" value="F:phosphorelay response regulator activity"/>
    <property type="evidence" value="ECO:0007669"/>
    <property type="project" value="TreeGrafter"/>
</dbReference>
<dbReference type="CDD" id="cd00383">
    <property type="entry name" value="trans_reg_C"/>
    <property type="match status" value="1"/>
</dbReference>
<dbReference type="PANTHER" id="PTHR48111:SF32">
    <property type="entry name" value="STAGE 0 SPORULATION PROTEIN A HOMOLOG"/>
    <property type="match status" value="1"/>
</dbReference>
<feature type="domain" description="OmpR/PhoB-type" evidence="11">
    <location>
        <begin position="129"/>
        <end position="223"/>
    </location>
</feature>
<dbReference type="EMBL" id="DWXZ01000104">
    <property type="protein sequence ID" value="HJB37418.1"/>
    <property type="molecule type" value="Genomic_DNA"/>
</dbReference>
<evidence type="ECO:0000256" key="7">
    <source>
        <dbReference type="ARBA" id="ARBA00024867"/>
    </source>
</evidence>
<dbReference type="GO" id="GO:0032993">
    <property type="term" value="C:protein-DNA complex"/>
    <property type="evidence" value="ECO:0007669"/>
    <property type="project" value="TreeGrafter"/>
</dbReference>
<dbReference type="Gene3D" id="3.40.50.2300">
    <property type="match status" value="1"/>
</dbReference>
<feature type="domain" description="Response regulatory" evidence="10">
    <location>
        <begin position="4"/>
        <end position="117"/>
    </location>
</feature>
<dbReference type="SMART" id="SM00862">
    <property type="entry name" value="Trans_reg_C"/>
    <property type="match status" value="1"/>
</dbReference>